<dbReference type="RefSeq" id="WP_068208928.1">
    <property type="nucleotide sequence ID" value="NZ_CP047186.1"/>
</dbReference>
<evidence type="ECO:0000259" key="2">
    <source>
        <dbReference type="Pfam" id="PF01471"/>
    </source>
</evidence>
<evidence type="ECO:0000313" key="3">
    <source>
        <dbReference type="EMBL" id="KZX21985.1"/>
    </source>
</evidence>
<dbReference type="InterPro" id="IPR006311">
    <property type="entry name" value="TAT_signal"/>
</dbReference>
<feature type="signal peptide" evidence="1">
    <location>
        <begin position="1"/>
        <end position="38"/>
    </location>
</feature>
<protein>
    <submittedName>
        <fullName evidence="4">Peptidoglycan-binding protein</fullName>
    </submittedName>
    <submittedName>
        <fullName evidence="3">Putative peptidoglycan binding domain protein</fullName>
    </submittedName>
</protein>
<dbReference type="Proteomes" id="UP000465031">
    <property type="component" value="Chromosome"/>
</dbReference>
<dbReference type="InterPro" id="IPR002477">
    <property type="entry name" value="Peptidoglycan-bd-like"/>
</dbReference>
<dbReference type="Gene3D" id="1.10.101.10">
    <property type="entry name" value="PGBD-like superfamily/PGBD"/>
    <property type="match status" value="1"/>
</dbReference>
<dbReference type="EMBL" id="CP047186">
    <property type="protein sequence ID" value="QHC56770.1"/>
    <property type="molecule type" value="Genomic_DNA"/>
</dbReference>
<evidence type="ECO:0000313" key="5">
    <source>
        <dbReference type="Proteomes" id="UP000076717"/>
    </source>
</evidence>
<dbReference type="Pfam" id="PF01471">
    <property type="entry name" value="PG_binding_1"/>
    <property type="match status" value="1"/>
</dbReference>
<name>A0A166I9B3_9MICO</name>
<dbReference type="SUPFAM" id="SSF47090">
    <property type="entry name" value="PGBD-like"/>
    <property type="match status" value="1"/>
</dbReference>
<dbReference type="InterPro" id="IPR036366">
    <property type="entry name" value="PGBDSf"/>
</dbReference>
<sequence>MTSTSAKQPMGRRALFQSALGAGIAGVLAVASAPPAFAAVNYYGLTTDEWKSLQRLFRDNGISPGAIDGVPGTNTWKAMQRFLILRGQNPGVVDGQPGPNTWRAIQRFLTQFPWYSVGPVDGIPGPQTRAALKQWANLAA</sequence>
<evidence type="ECO:0000256" key="1">
    <source>
        <dbReference type="SAM" id="SignalP"/>
    </source>
</evidence>
<dbReference type="InterPro" id="IPR036365">
    <property type="entry name" value="PGBD-like_sf"/>
</dbReference>
<reference evidence="6" key="3">
    <citation type="submission" date="2019-12" db="EMBL/GenBank/DDBJ databases">
        <title>Complete and draft genome sequences of new strains and members of some known species of the genus Rathayibacter isolated from plants.</title>
        <authorList>
            <person name="Tarlachkov S.V."/>
            <person name="Starodumova I.P."/>
            <person name="Dorofeeva L.V."/>
            <person name="Prisyazhnaya N.V."/>
            <person name="Leyn S."/>
            <person name="Zlamal J."/>
            <person name="Elan M."/>
            <person name="Osterman A.L."/>
            <person name="Nadler S."/>
            <person name="Subbotin S.A."/>
            <person name="Evtushenko L.I."/>
        </authorList>
    </citation>
    <scope>NUCLEOTIDE SEQUENCE [LARGE SCALE GENOMIC DNA]</scope>
    <source>
        <strain evidence="6">VKM Ac-2761</strain>
    </source>
</reference>
<evidence type="ECO:0000313" key="6">
    <source>
        <dbReference type="Proteomes" id="UP000465031"/>
    </source>
</evidence>
<dbReference type="KEGG" id="rte:GSU10_14795"/>
<feature type="domain" description="Peptidoglycan binding-like" evidence="2">
    <location>
        <begin position="48"/>
        <end position="105"/>
    </location>
</feature>
<dbReference type="OrthoDB" id="8210007at2"/>
<evidence type="ECO:0000313" key="4">
    <source>
        <dbReference type="EMBL" id="QHC56770.1"/>
    </source>
</evidence>
<proteinExistence type="predicted"/>
<dbReference type="Proteomes" id="UP000076717">
    <property type="component" value="Unassembled WGS sequence"/>
</dbReference>
<keyword evidence="1" id="KW-0732">Signal</keyword>
<reference evidence="3 5" key="1">
    <citation type="submission" date="2015-08" db="EMBL/GenBank/DDBJ databases">
        <title>Draft Genome Sequence of Rathayibacter sp. Strain VKM Ac-2596 Isolated from Leaf Gall Induced by Plant-Parasitic Nematodes.</title>
        <authorList>
            <person name="Vasilenko O.V."/>
            <person name="Starodumova I.P."/>
            <person name="Tarlachkov S.V."/>
            <person name="Dorofeeva L.V."/>
            <person name="Evtushenko L.I."/>
        </authorList>
    </citation>
    <scope>NUCLEOTIDE SEQUENCE [LARGE SCALE GENOMIC DNA]</scope>
    <source>
        <strain evidence="3 5">VKM Ac-2596</strain>
    </source>
</reference>
<organism evidence="3 5">
    <name type="scientific">Rathayibacter tanaceti</name>
    <dbReference type="NCBI Taxonomy" id="1671680"/>
    <lineage>
        <taxon>Bacteria</taxon>
        <taxon>Bacillati</taxon>
        <taxon>Actinomycetota</taxon>
        <taxon>Actinomycetes</taxon>
        <taxon>Micrococcales</taxon>
        <taxon>Microbacteriaceae</taxon>
        <taxon>Rathayibacter</taxon>
    </lineage>
</organism>
<dbReference type="AlphaFoldDB" id="A0A166I9B3"/>
<gene>
    <name evidence="3" type="ORF">ACH61_00904</name>
    <name evidence="4" type="ORF">GSU10_14795</name>
</gene>
<dbReference type="EMBL" id="LIIN01000019">
    <property type="protein sequence ID" value="KZX21985.1"/>
    <property type="molecule type" value="Genomic_DNA"/>
</dbReference>
<accession>A0A166I9B3</accession>
<dbReference type="PROSITE" id="PS51318">
    <property type="entry name" value="TAT"/>
    <property type="match status" value="1"/>
</dbReference>
<reference evidence="4" key="2">
    <citation type="submission" date="2019-12" db="EMBL/GenBank/DDBJ databases">
        <title>Complete and Draft Genome Sequences of New Strains and Members of Some Known Species of the Genus Rathayibacter isolated from Plants.</title>
        <authorList>
            <person name="Tarlachkov S.V."/>
            <person name="Starodumova I.P."/>
            <person name="Dorofeeva L.V."/>
            <person name="Prisyazhnaya N.V."/>
            <person name="Leyn S.A."/>
            <person name="Zlamal J.E."/>
            <person name="Elane M.L."/>
            <person name="Osterman A.L."/>
            <person name="Nadler S.A."/>
            <person name="Subbotin S.A."/>
            <person name="Evtushenko L.I."/>
        </authorList>
    </citation>
    <scope>NUCLEOTIDE SEQUENCE</scope>
    <source>
        <strain evidence="4">VKM Ac-2761</strain>
    </source>
</reference>
<feature type="chain" id="PRO_5041598073" evidence="1">
    <location>
        <begin position="39"/>
        <end position="140"/>
    </location>
</feature>
<keyword evidence="5" id="KW-1185">Reference proteome</keyword>